<gene>
    <name evidence="7" type="primary">mltG</name>
    <name evidence="7" type="ORF">ACFQ07_26775</name>
</gene>
<organism evidence="7 8">
    <name type="scientific">Actinomadura adrarensis</name>
    <dbReference type="NCBI Taxonomy" id="1819600"/>
    <lineage>
        <taxon>Bacteria</taxon>
        <taxon>Bacillati</taxon>
        <taxon>Actinomycetota</taxon>
        <taxon>Actinomycetes</taxon>
        <taxon>Streptosporangiales</taxon>
        <taxon>Thermomonosporaceae</taxon>
        <taxon>Actinomadura</taxon>
    </lineage>
</organism>
<protein>
    <submittedName>
        <fullName evidence="7">Endolytic transglycosylase MltG</fullName>
    </submittedName>
</protein>
<sequence length="352" mass="38337">RRKGRAAFLVALAFLVAIVGTGGVFGAAWIEQRLRPQDYTGAGTGSVTIQIKEGDSGGNIAQTLVSNGVIKGTEAFVAELAKNPKAASIQPGFYQLRKQMSSAAAVALLLDPKSRAGNQIIIPEGLRAVQVAARLAEKTGVPESDFKKVIKNPDNLGLPKYAKGKVEGFLFPGQYSLPPKGTAEQLLKMMVDRYHQVVRQMDLEARAEQADLKPLDVIIMASLIQSESGKPSDMPKISRVIYNRLERDPPMFLKFDSTTLYGLNKFGIVASSQDVRSKSRYNTYNYPGLPIGAISNPGQEAIDAVFKPADGTWLFFVTTDPKNKITEYATTESHFNRLRAKLNAYLARNGGN</sequence>
<dbReference type="EMBL" id="JBHTIR010003833">
    <property type="protein sequence ID" value="MFD0855875.1"/>
    <property type="molecule type" value="Genomic_DNA"/>
</dbReference>
<dbReference type="PANTHER" id="PTHR30518">
    <property type="entry name" value="ENDOLYTIC MUREIN TRANSGLYCOSYLASE"/>
    <property type="match status" value="1"/>
</dbReference>
<keyword evidence="5" id="KW-0456">Lyase</keyword>
<proteinExistence type="inferred from homology"/>
<keyword evidence="1" id="KW-1003">Cell membrane</keyword>
<dbReference type="HAMAP" id="MF_02065">
    <property type="entry name" value="MltG"/>
    <property type="match status" value="1"/>
</dbReference>
<dbReference type="Pfam" id="PF02618">
    <property type="entry name" value="YceG"/>
    <property type="match status" value="1"/>
</dbReference>
<keyword evidence="3" id="KW-1133">Transmembrane helix</keyword>
<evidence type="ECO:0000256" key="2">
    <source>
        <dbReference type="ARBA" id="ARBA00022692"/>
    </source>
</evidence>
<keyword evidence="8" id="KW-1185">Reference proteome</keyword>
<dbReference type="PANTHER" id="PTHR30518:SF2">
    <property type="entry name" value="ENDOLYTIC MUREIN TRANSGLYCOSYLASE"/>
    <property type="match status" value="1"/>
</dbReference>
<evidence type="ECO:0000256" key="1">
    <source>
        <dbReference type="ARBA" id="ARBA00022475"/>
    </source>
</evidence>
<evidence type="ECO:0000256" key="3">
    <source>
        <dbReference type="ARBA" id="ARBA00022989"/>
    </source>
</evidence>
<evidence type="ECO:0000313" key="7">
    <source>
        <dbReference type="EMBL" id="MFD0855875.1"/>
    </source>
</evidence>
<evidence type="ECO:0000256" key="6">
    <source>
        <dbReference type="ARBA" id="ARBA00023316"/>
    </source>
</evidence>
<dbReference type="InterPro" id="IPR003770">
    <property type="entry name" value="MLTG-like"/>
</dbReference>
<evidence type="ECO:0000313" key="8">
    <source>
        <dbReference type="Proteomes" id="UP001597083"/>
    </source>
</evidence>
<dbReference type="Gene3D" id="3.30.1490.480">
    <property type="entry name" value="Endolytic murein transglycosylase"/>
    <property type="match status" value="1"/>
</dbReference>
<accession>A0ABW3CMX0</accession>
<feature type="non-terminal residue" evidence="7">
    <location>
        <position position="1"/>
    </location>
</feature>
<dbReference type="Proteomes" id="UP001597083">
    <property type="component" value="Unassembled WGS sequence"/>
</dbReference>
<dbReference type="NCBIfam" id="TIGR00247">
    <property type="entry name" value="endolytic transglycosylase MltG"/>
    <property type="match status" value="1"/>
</dbReference>
<keyword evidence="6" id="KW-0961">Cell wall biogenesis/degradation</keyword>
<evidence type="ECO:0000256" key="5">
    <source>
        <dbReference type="ARBA" id="ARBA00023239"/>
    </source>
</evidence>
<name>A0ABW3CMX0_9ACTN</name>
<reference evidence="8" key="1">
    <citation type="journal article" date="2019" name="Int. J. Syst. Evol. Microbiol.">
        <title>The Global Catalogue of Microorganisms (GCM) 10K type strain sequencing project: providing services to taxonomists for standard genome sequencing and annotation.</title>
        <authorList>
            <consortium name="The Broad Institute Genomics Platform"/>
            <consortium name="The Broad Institute Genome Sequencing Center for Infectious Disease"/>
            <person name="Wu L."/>
            <person name="Ma J."/>
        </authorList>
    </citation>
    <scope>NUCLEOTIDE SEQUENCE [LARGE SCALE GENOMIC DNA]</scope>
    <source>
        <strain evidence="8">JCM 31696</strain>
    </source>
</reference>
<evidence type="ECO:0000256" key="4">
    <source>
        <dbReference type="ARBA" id="ARBA00023136"/>
    </source>
</evidence>
<keyword evidence="4" id="KW-0472">Membrane</keyword>
<keyword evidence="2" id="KW-0812">Transmembrane</keyword>
<comment type="caution">
    <text evidence="7">The sequence shown here is derived from an EMBL/GenBank/DDBJ whole genome shotgun (WGS) entry which is preliminary data.</text>
</comment>